<keyword evidence="3" id="KW-1185">Reference proteome</keyword>
<sequence>MNGNVTNDPKSNVTSTFLDKSEKQNLLPPLNGPVPVIVKVSKSTNSSFKSR</sequence>
<protein>
    <submittedName>
        <fullName evidence="2">Uncharacterized protein</fullName>
    </submittedName>
</protein>
<feature type="compositionally biased region" description="Polar residues" evidence="1">
    <location>
        <begin position="1"/>
        <end position="18"/>
    </location>
</feature>
<proteinExistence type="predicted"/>
<dbReference type="EMBL" id="JAHYIQ010000018">
    <property type="protein sequence ID" value="KAK1124305.1"/>
    <property type="molecule type" value="Genomic_DNA"/>
</dbReference>
<reference evidence="2" key="1">
    <citation type="submission" date="2021-10" db="EMBL/GenBank/DDBJ databases">
        <title>Melipona bicolor Genome sequencing and assembly.</title>
        <authorList>
            <person name="Araujo N.S."/>
            <person name="Arias M.C."/>
        </authorList>
    </citation>
    <scope>NUCLEOTIDE SEQUENCE</scope>
    <source>
        <strain evidence="2">USP_2M_L1-L4_2017</strain>
        <tissue evidence="2">Whole body</tissue>
    </source>
</reference>
<name>A0AA40KL04_9HYME</name>
<gene>
    <name evidence="2" type="ORF">K0M31_006676</name>
</gene>
<organism evidence="2 3">
    <name type="scientific">Melipona bicolor</name>
    <dbReference type="NCBI Taxonomy" id="60889"/>
    <lineage>
        <taxon>Eukaryota</taxon>
        <taxon>Metazoa</taxon>
        <taxon>Ecdysozoa</taxon>
        <taxon>Arthropoda</taxon>
        <taxon>Hexapoda</taxon>
        <taxon>Insecta</taxon>
        <taxon>Pterygota</taxon>
        <taxon>Neoptera</taxon>
        <taxon>Endopterygota</taxon>
        <taxon>Hymenoptera</taxon>
        <taxon>Apocrita</taxon>
        <taxon>Aculeata</taxon>
        <taxon>Apoidea</taxon>
        <taxon>Anthophila</taxon>
        <taxon>Apidae</taxon>
        <taxon>Melipona</taxon>
    </lineage>
</organism>
<dbReference type="AlphaFoldDB" id="A0AA40KL04"/>
<comment type="caution">
    <text evidence="2">The sequence shown here is derived from an EMBL/GenBank/DDBJ whole genome shotgun (WGS) entry which is preliminary data.</text>
</comment>
<feature type="region of interest" description="Disordered" evidence="1">
    <location>
        <begin position="1"/>
        <end position="31"/>
    </location>
</feature>
<evidence type="ECO:0000313" key="3">
    <source>
        <dbReference type="Proteomes" id="UP001177670"/>
    </source>
</evidence>
<dbReference type="Proteomes" id="UP001177670">
    <property type="component" value="Unassembled WGS sequence"/>
</dbReference>
<evidence type="ECO:0000313" key="2">
    <source>
        <dbReference type="EMBL" id="KAK1124305.1"/>
    </source>
</evidence>
<evidence type="ECO:0000256" key="1">
    <source>
        <dbReference type="SAM" id="MobiDB-lite"/>
    </source>
</evidence>
<accession>A0AA40KL04</accession>